<name>A0A9Q4EWW6_MEDGN</name>
<dbReference type="RefSeq" id="WP_064786331.1">
    <property type="nucleotide sequence ID" value="NZ_JAPRAY010000003.1"/>
</dbReference>
<comment type="caution">
    <text evidence="1">The sequence shown here is derived from an EMBL/GenBank/DDBJ whole genome shotgun (WGS) entry which is preliminary data.</text>
</comment>
<dbReference type="AlphaFoldDB" id="A0A9Q4EWW6"/>
<dbReference type="EMBL" id="JAPRAY010000003">
    <property type="protein sequence ID" value="MCZ0666473.1"/>
    <property type="molecule type" value="Genomic_DNA"/>
</dbReference>
<gene>
    <name evidence="1" type="ORF">OZZ17_02835</name>
</gene>
<evidence type="ECO:0000313" key="2">
    <source>
        <dbReference type="Proteomes" id="UP001079535"/>
    </source>
</evidence>
<organism evidence="1 2">
    <name type="scientific">Mediterraneibacter gnavus</name>
    <name type="common">Ruminococcus gnavus</name>
    <dbReference type="NCBI Taxonomy" id="33038"/>
    <lineage>
        <taxon>Bacteria</taxon>
        <taxon>Bacillati</taxon>
        <taxon>Bacillota</taxon>
        <taxon>Clostridia</taxon>
        <taxon>Lachnospirales</taxon>
        <taxon>Lachnospiraceae</taxon>
        <taxon>Mediterraneibacter</taxon>
    </lineage>
</organism>
<sequence>MNDDKSLTATVVTTLYQREKLADKIQILIPPNYGELDLSEFTATLKYVDQANVPHAEILKKDAELYKEHIRYVLPVDTELTQYAGDITIRLTFTKTDMEARKVFVVHTGELVIKISPLKDYYSFVPDESLEFVDQIVSDLQNKISALDKIADIYDKTKADNIQIKNGKTLQLLSNHIPIGDEVTVSTEGSGGDTGCDDSFDIVEF</sequence>
<evidence type="ECO:0000313" key="1">
    <source>
        <dbReference type="EMBL" id="MCZ0666473.1"/>
    </source>
</evidence>
<protein>
    <submittedName>
        <fullName evidence="1">Uncharacterized protein</fullName>
    </submittedName>
</protein>
<dbReference type="Proteomes" id="UP001079535">
    <property type="component" value="Unassembled WGS sequence"/>
</dbReference>
<reference evidence="1" key="1">
    <citation type="submission" date="2022-11" db="EMBL/GenBank/DDBJ databases">
        <title>Temperate bacteriophages infecting mucin-degrading bacterium Ruminococcus gnavus from the human gut.</title>
        <authorList>
            <person name="Buttimer C."/>
        </authorList>
    </citation>
    <scope>NUCLEOTIDE SEQUENCE</scope>
    <source>
        <strain evidence="1">CCUG 49994</strain>
    </source>
</reference>
<accession>A0A9Q4EWW6</accession>
<proteinExistence type="predicted"/>